<dbReference type="GO" id="GO:0061459">
    <property type="term" value="F:L-arginine transmembrane transporter activity"/>
    <property type="evidence" value="ECO:0007669"/>
    <property type="project" value="TreeGrafter"/>
</dbReference>
<dbReference type="GeneID" id="14496791"/>
<gene>
    <name evidence="11" type="primary">TBLA0F01390</name>
    <name evidence="11" type="ORF">TBLA_0F01390</name>
</gene>
<evidence type="ECO:0000256" key="3">
    <source>
        <dbReference type="ARBA" id="ARBA00022448"/>
    </source>
</evidence>
<dbReference type="GO" id="GO:0005313">
    <property type="term" value="F:L-glutamate transmembrane transporter activity"/>
    <property type="evidence" value="ECO:0007669"/>
    <property type="project" value="TreeGrafter"/>
</dbReference>
<dbReference type="GO" id="GO:0015194">
    <property type="term" value="F:L-serine transmembrane transporter activity"/>
    <property type="evidence" value="ECO:0007669"/>
    <property type="project" value="TreeGrafter"/>
</dbReference>
<dbReference type="InParanoid" id="I2H5N0"/>
<feature type="transmembrane region" description="Helical" evidence="9">
    <location>
        <begin position="338"/>
        <end position="359"/>
    </location>
</feature>
<dbReference type="KEGG" id="tbl:TBLA_0F01390"/>
<sequence>MSLISGAVTLLHTACGAGILAIPFAFKPFGLFPGLMVLVVCGIAAIFGLLLQAKIIKYTPTNEKHSFFILATKLHPTLAILFDLAIAVKCFGVSTSYLIAIGDFLAVLLDNEYRMNTITFVWLFIILPLSYLRKINALRYTSLLAVTSVFYLCILVTYHYCKPSEEISELRGTVSLFLPKSSGISPFKTLPIFVFAYTCHHNMFAVINEQKHTDFKRLKFIPLIAISIACILYLIVGCLGYATFGANITSNIVAKYPTNSVLTVLGQTAMLTVVTLAYPLQCQPARASILNILYALFPKLKNNKSDVEEASMNDGYQVDLEENKQQSEPERIISEPSIILHSIVTSLILFGSWCIAVSVNSLAQVLAIVGATGSTFISFILPGLFAVVLIPKDNDFGKGKTLWIWIGGILMGWGISVMCVSLYAAIFL</sequence>
<dbReference type="EMBL" id="HE806321">
    <property type="protein sequence ID" value="CCH61682.1"/>
    <property type="molecule type" value="Genomic_DNA"/>
</dbReference>
<dbReference type="GO" id="GO:0005302">
    <property type="term" value="F:L-tyrosine transmembrane transporter activity"/>
    <property type="evidence" value="ECO:0007669"/>
    <property type="project" value="TreeGrafter"/>
</dbReference>
<feature type="transmembrane region" description="Helical" evidence="9">
    <location>
        <begin position="365"/>
        <end position="390"/>
    </location>
</feature>
<dbReference type="Pfam" id="PF01490">
    <property type="entry name" value="Aa_trans"/>
    <property type="match status" value="1"/>
</dbReference>
<accession>I2H5N0</accession>
<name>I2H5N0_HENB6</name>
<keyword evidence="12" id="KW-1185">Reference proteome</keyword>
<evidence type="ECO:0000256" key="4">
    <source>
        <dbReference type="ARBA" id="ARBA00022554"/>
    </source>
</evidence>
<evidence type="ECO:0000256" key="5">
    <source>
        <dbReference type="ARBA" id="ARBA00022692"/>
    </source>
</evidence>
<protein>
    <recommendedName>
        <fullName evidence="10">Amino acid transporter transmembrane domain-containing protein</fullName>
    </recommendedName>
</protein>
<evidence type="ECO:0000256" key="2">
    <source>
        <dbReference type="ARBA" id="ARBA00008066"/>
    </source>
</evidence>
<comment type="subcellular location">
    <subcellularLocation>
        <location evidence="1">Vacuole membrane</location>
        <topology evidence="1">Multi-pass membrane protein</topology>
    </subcellularLocation>
</comment>
<feature type="transmembrane region" description="Helical" evidence="9">
    <location>
        <begin position="143"/>
        <end position="160"/>
    </location>
</feature>
<evidence type="ECO:0000259" key="10">
    <source>
        <dbReference type="Pfam" id="PF01490"/>
    </source>
</evidence>
<dbReference type="FunCoup" id="I2H5N0">
    <property type="interactions" value="269"/>
</dbReference>
<feature type="transmembrane region" description="Helical" evidence="9">
    <location>
        <begin position="220"/>
        <end position="242"/>
    </location>
</feature>
<evidence type="ECO:0000256" key="8">
    <source>
        <dbReference type="ARBA" id="ARBA00023136"/>
    </source>
</evidence>
<dbReference type="GO" id="GO:0005290">
    <property type="term" value="F:L-histidine transmembrane transporter activity"/>
    <property type="evidence" value="ECO:0007669"/>
    <property type="project" value="TreeGrafter"/>
</dbReference>
<dbReference type="GO" id="GO:0000329">
    <property type="term" value="C:fungal-type vacuole membrane"/>
    <property type="evidence" value="ECO:0007669"/>
    <property type="project" value="TreeGrafter"/>
</dbReference>
<dbReference type="AlphaFoldDB" id="I2H5N0"/>
<feature type="domain" description="Amino acid transporter transmembrane" evidence="10">
    <location>
        <begin position="2"/>
        <end position="418"/>
    </location>
</feature>
<comment type="similarity">
    <text evidence="2">Belongs to the amino acid/polyamine transporter 2 family.</text>
</comment>
<dbReference type="Proteomes" id="UP000002866">
    <property type="component" value="Chromosome 6"/>
</dbReference>
<dbReference type="OrthoDB" id="438545at2759"/>
<feature type="transmembrane region" description="Helical" evidence="9">
    <location>
        <begin position="32"/>
        <end position="56"/>
    </location>
</feature>
<reference evidence="11 12" key="1">
    <citation type="journal article" date="2011" name="Proc. Natl. Acad. Sci. U.S.A.">
        <title>Evolutionary erosion of yeast sex chromosomes by mating-type switching accidents.</title>
        <authorList>
            <person name="Gordon J.L."/>
            <person name="Armisen D."/>
            <person name="Proux-Wera E."/>
            <person name="Oheigeartaigh S.S."/>
            <person name="Byrne K.P."/>
            <person name="Wolfe K.H."/>
        </authorList>
    </citation>
    <scope>NUCLEOTIDE SEQUENCE [LARGE SCALE GENOMIC DNA]</scope>
    <source>
        <strain evidence="12">ATCC 34711 / CBS 6284 / DSM 70876 / NBRC 10599 / NRRL Y-10934 / UCD 77-7</strain>
    </source>
</reference>
<dbReference type="OMA" id="KARMQNV"/>
<evidence type="ECO:0000256" key="7">
    <source>
        <dbReference type="ARBA" id="ARBA00022989"/>
    </source>
</evidence>
<keyword evidence="6" id="KW-0029">Amino-acid transport</keyword>
<dbReference type="GO" id="GO:0015189">
    <property type="term" value="F:L-lysine transmembrane transporter activity"/>
    <property type="evidence" value="ECO:0007669"/>
    <property type="project" value="TreeGrafter"/>
</dbReference>
<keyword evidence="5 9" id="KW-0812">Transmembrane</keyword>
<proteinExistence type="inferred from homology"/>
<dbReference type="RefSeq" id="XP_004181201.1">
    <property type="nucleotide sequence ID" value="XM_004181153.1"/>
</dbReference>
<keyword evidence="7 9" id="KW-1133">Transmembrane helix</keyword>
<dbReference type="HOGENOM" id="CLU_009020_1_1_1"/>
<evidence type="ECO:0000256" key="9">
    <source>
        <dbReference type="SAM" id="Phobius"/>
    </source>
</evidence>
<dbReference type="PANTHER" id="PTHR22950:SF678">
    <property type="entry name" value="VACUOLAR AMINO ACID TRANSPORTER 5-RELATED"/>
    <property type="match status" value="1"/>
</dbReference>
<organism evidence="11 12">
    <name type="scientific">Henningerozyma blattae (strain ATCC 34711 / CBS 6284 / DSM 70876 / NBRC 10599 / NRRL Y-10934 / UCD 77-7)</name>
    <name type="common">Yeast</name>
    <name type="synonym">Tetrapisispora blattae</name>
    <dbReference type="NCBI Taxonomy" id="1071380"/>
    <lineage>
        <taxon>Eukaryota</taxon>
        <taxon>Fungi</taxon>
        <taxon>Dikarya</taxon>
        <taxon>Ascomycota</taxon>
        <taxon>Saccharomycotina</taxon>
        <taxon>Saccharomycetes</taxon>
        <taxon>Saccharomycetales</taxon>
        <taxon>Saccharomycetaceae</taxon>
        <taxon>Henningerozyma</taxon>
    </lineage>
</organism>
<dbReference type="eggNOG" id="KOG1305">
    <property type="taxonomic scope" value="Eukaryota"/>
</dbReference>
<feature type="transmembrane region" description="Helical" evidence="9">
    <location>
        <begin position="77"/>
        <end position="101"/>
    </location>
</feature>
<evidence type="ECO:0000313" key="11">
    <source>
        <dbReference type="EMBL" id="CCH61682.1"/>
    </source>
</evidence>
<feature type="transmembrane region" description="Helical" evidence="9">
    <location>
        <begin position="262"/>
        <end position="280"/>
    </location>
</feature>
<dbReference type="PANTHER" id="PTHR22950">
    <property type="entry name" value="AMINO ACID TRANSPORTER"/>
    <property type="match status" value="1"/>
</dbReference>
<evidence type="ECO:0000256" key="6">
    <source>
        <dbReference type="ARBA" id="ARBA00022970"/>
    </source>
</evidence>
<dbReference type="STRING" id="1071380.I2H5N0"/>
<evidence type="ECO:0000313" key="12">
    <source>
        <dbReference type="Proteomes" id="UP000002866"/>
    </source>
</evidence>
<keyword evidence="8 9" id="KW-0472">Membrane</keyword>
<keyword evidence="3" id="KW-0813">Transport</keyword>
<dbReference type="InterPro" id="IPR013057">
    <property type="entry name" value="AA_transpt_TM"/>
</dbReference>
<evidence type="ECO:0000256" key="1">
    <source>
        <dbReference type="ARBA" id="ARBA00004128"/>
    </source>
</evidence>
<feature type="transmembrane region" description="Helical" evidence="9">
    <location>
        <begin position="113"/>
        <end position="131"/>
    </location>
</feature>
<feature type="transmembrane region" description="Helical" evidence="9">
    <location>
        <begin position="402"/>
        <end position="426"/>
    </location>
</feature>
<keyword evidence="4" id="KW-0926">Vacuole</keyword>